<dbReference type="Proteomes" id="UP000008881">
    <property type="component" value="Chromosome"/>
</dbReference>
<dbReference type="EMBL" id="CP002824">
    <property type="protein sequence ID" value="AEG95681.1"/>
    <property type="molecule type" value="Genomic_DNA"/>
</dbReference>
<keyword evidence="2" id="KW-1185">Reference proteome</keyword>
<protein>
    <submittedName>
        <fullName evidence="1">Uncharacterized protein</fullName>
    </submittedName>
</protein>
<dbReference type="KEGG" id="eae:EAE_03760"/>
<dbReference type="Pfam" id="PF24716">
    <property type="entry name" value="WapI"/>
    <property type="match status" value="1"/>
</dbReference>
<evidence type="ECO:0000313" key="1">
    <source>
        <dbReference type="EMBL" id="AEG95681.1"/>
    </source>
</evidence>
<reference evidence="1 2" key="1">
    <citation type="journal article" date="2012" name="J. Bacteriol.">
        <title>Complete genome sequence of Enterobacter aerogenes KCTC 2190.</title>
        <authorList>
            <person name="Shin S.H."/>
            <person name="Kim S."/>
            <person name="Kim J.Y."/>
            <person name="Lee S."/>
            <person name="Um Y."/>
            <person name="Oh M.K."/>
            <person name="Kim Y.R."/>
            <person name="Lee J."/>
            <person name="Yang K.S."/>
        </authorList>
    </citation>
    <scope>NUCLEOTIDE SEQUENCE [LARGE SCALE GENOMIC DNA]</scope>
    <source>
        <strain evidence="1 2">KCTC 2190</strain>
    </source>
</reference>
<organism evidence="1 2">
    <name type="scientific">Klebsiella aerogenes (strain ATCC 13048 / DSM 30053 / CCUG 1429 / JCM 1235 / KCTC 2190 / NBRC 13534 / NCIMB 10102 / NCTC 10006 / CDC 819-56)</name>
    <name type="common">Enterobacter aerogenes</name>
    <dbReference type="NCBI Taxonomy" id="1028307"/>
    <lineage>
        <taxon>Bacteria</taxon>
        <taxon>Pseudomonadati</taxon>
        <taxon>Pseudomonadota</taxon>
        <taxon>Gammaproteobacteria</taxon>
        <taxon>Enterobacterales</taxon>
        <taxon>Enterobacteriaceae</taxon>
        <taxon>Klebsiella/Raoultella group</taxon>
        <taxon>Klebsiella</taxon>
    </lineage>
</organism>
<proteinExistence type="predicted"/>
<sequence length="142" mass="16044">MIEIISDKKILRISAFERENTPNAPAYDWIKTYVEYHLPELNVQYQASFNVGELSELKDKLIALHTHLINENAHTDVIFESTENQLNLVFTPSSFGHGALMSLTLRPENPAESVVISDCLGLDESYFPALIAGLEEIINLQR</sequence>
<evidence type="ECO:0000313" key="2">
    <source>
        <dbReference type="Proteomes" id="UP000008881"/>
    </source>
</evidence>
<dbReference type="HOGENOM" id="CLU_151203_0_0_6"/>
<dbReference type="RefSeq" id="WP_015703533.1">
    <property type="nucleotide sequence ID" value="NC_015663.1"/>
</dbReference>
<dbReference type="AlphaFoldDB" id="A0A0H3FMK8"/>
<name>A0A0H3FMK8_KLEAK</name>
<gene>
    <name evidence="1" type="ordered locus">EAE_03760</name>
</gene>
<accession>A0A0H3FMK8</accession>
<dbReference type="OrthoDB" id="6623466at2"/>
<dbReference type="eggNOG" id="ENOG5031N2E">
    <property type="taxonomic scope" value="Bacteria"/>
</dbReference>
<dbReference type="PATRIC" id="fig|1028307.3.peg.749"/>
<dbReference type="InterPro" id="IPR056510">
    <property type="entry name" value="WapI"/>
</dbReference>
<dbReference type="GeneID" id="93313878"/>